<sequence>MDGSSPNALRSPIEAGPSSTGCYAIRQPSTTAGSTSTTGLSVSGVPSQPVAVVGATAGQGQHSSLSPRRRARLQRSERLQSDNSQSSHSPSYSSWEALIRDSFGQIVWPIRITSWEVVQSDQRMHAAGLMPGGRNASYHVPDYVAASISSRVCFVRAHVLENIILSSLRSTGRLAGRFA</sequence>
<feature type="compositionally biased region" description="Low complexity" evidence="1">
    <location>
        <begin position="81"/>
        <end position="91"/>
    </location>
</feature>
<dbReference type="EnsemblMetazoa" id="ASIC021105-RA">
    <property type="protein sequence ID" value="ASIC021105-PA"/>
    <property type="gene ID" value="ASIC021105"/>
</dbReference>
<dbReference type="VEuPathDB" id="VectorBase:ASIS012369"/>
<name>A0A084WRJ1_ANOSI</name>
<evidence type="ECO:0000313" key="4">
    <source>
        <dbReference type="Proteomes" id="UP000030765"/>
    </source>
</evidence>
<dbReference type="EMBL" id="ATLV01026100">
    <property type="status" value="NOT_ANNOTATED_CDS"/>
    <property type="molecule type" value="Genomic_DNA"/>
</dbReference>
<feature type="compositionally biased region" description="Low complexity" evidence="1">
    <location>
        <begin position="29"/>
        <end position="44"/>
    </location>
</feature>
<evidence type="ECO:0000313" key="3">
    <source>
        <dbReference type="EnsemblMetazoa" id="ASIC021105-PA"/>
    </source>
</evidence>
<evidence type="ECO:0000313" key="2">
    <source>
        <dbReference type="EMBL" id="KFB52835.1"/>
    </source>
</evidence>
<organism evidence="2">
    <name type="scientific">Anopheles sinensis</name>
    <name type="common">Mosquito</name>
    <dbReference type="NCBI Taxonomy" id="74873"/>
    <lineage>
        <taxon>Eukaryota</taxon>
        <taxon>Metazoa</taxon>
        <taxon>Ecdysozoa</taxon>
        <taxon>Arthropoda</taxon>
        <taxon>Hexapoda</taxon>
        <taxon>Insecta</taxon>
        <taxon>Pterygota</taxon>
        <taxon>Neoptera</taxon>
        <taxon>Endopterygota</taxon>
        <taxon>Diptera</taxon>
        <taxon>Nematocera</taxon>
        <taxon>Culicoidea</taxon>
        <taxon>Culicidae</taxon>
        <taxon>Anophelinae</taxon>
        <taxon>Anopheles</taxon>
    </lineage>
</organism>
<keyword evidence="4" id="KW-1185">Reference proteome</keyword>
<dbReference type="EMBL" id="KE525406">
    <property type="protein sequence ID" value="KFB52835.1"/>
    <property type="molecule type" value="Genomic_DNA"/>
</dbReference>
<proteinExistence type="predicted"/>
<dbReference type="OrthoDB" id="8058310at2759"/>
<gene>
    <name evidence="2" type="ORF">ZHAS_00021105</name>
</gene>
<evidence type="ECO:0000256" key="1">
    <source>
        <dbReference type="SAM" id="MobiDB-lite"/>
    </source>
</evidence>
<feature type="region of interest" description="Disordered" evidence="1">
    <location>
        <begin position="1"/>
        <end position="91"/>
    </location>
</feature>
<dbReference type="VEuPathDB" id="VectorBase:ASIC021105"/>
<accession>A0A084WRJ1</accession>
<reference evidence="2 4" key="1">
    <citation type="journal article" date="2014" name="BMC Genomics">
        <title>Genome sequence of Anopheles sinensis provides insight into genetics basis of mosquito competence for malaria parasites.</title>
        <authorList>
            <person name="Zhou D."/>
            <person name="Zhang D."/>
            <person name="Ding G."/>
            <person name="Shi L."/>
            <person name="Hou Q."/>
            <person name="Ye Y."/>
            <person name="Xu Y."/>
            <person name="Zhou H."/>
            <person name="Xiong C."/>
            <person name="Li S."/>
            <person name="Yu J."/>
            <person name="Hong S."/>
            <person name="Yu X."/>
            <person name="Zou P."/>
            <person name="Chen C."/>
            <person name="Chang X."/>
            <person name="Wang W."/>
            <person name="Lv Y."/>
            <person name="Sun Y."/>
            <person name="Ma L."/>
            <person name="Shen B."/>
            <person name="Zhu C."/>
        </authorList>
    </citation>
    <scope>NUCLEOTIDE SEQUENCE [LARGE SCALE GENOMIC DNA]</scope>
</reference>
<protein>
    <submittedName>
        <fullName evidence="2 3">Uncharacterized protein</fullName>
    </submittedName>
</protein>
<dbReference type="Proteomes" id="UP000030765">
    <property type="component" value="Unassembled WGS sequence"/>
</dbReference>
<reference evidence="3" key="2">
    <citation type="submission" date="2020-05" db="UniProtKB">
        <authorList>
            <consortium name="EnsemblMetazoa"/>
        </authorList>
    </citation>
    <scope>IDENTIFICATION</scope>
</reference>
<dbReference type="AlphaFoldDB" id="A0A084WRJ1"/>